<evidence type="ECO:0000313" key="2">
    <source>
        <dbReference type="Proteomes" id="UP000264217"/>
    </source>
</evidence>
<name>A0A372NYR4_9SPHI</name>
<gene>
    <name evidence="1" type="ORF">D0C36_06905</name>
</gene>
<dbReference type="AlphaFoldDB" id="A0A372NYR4"/>
<sequence>MKSDMENNEWAGEEMSLQRFSRETPFAVPSGYFEEAGQRILSLVNIEGLKTDDTAQGFAVPADYFENLSNNIQSRINIEAAADTDGPSFAVPQGYFDQLSANIQSRIAIEDAASADAPSFAVPEGYFDQLSANIQSRIAIEEAANKEDIGFSVPAGYFENMQQQINSRIAVEEILQKEPVFEVPDNYFETLNKNILSKTVGAGREEVIRKTIVRKLWASNTFKYATAACLTLIIGAGAFLRNAQVQPMAHTKTLLHQQLSQIPADEIKDYLELHMDASESRELMENDNEKQINTDALSQDLQDYMDIN</sequence>
<proteinExistence type="predicted"/>
<accession>A0A372NYR4</accession>
<dbReference type="EMBL" id="QWDC01000001">
    <property type="protein sequence ID" value="RFZ95250.1"/>
    <property type="molecule type" value="Genomic_DNA"/>
</dbReference>
<dbReference type="RefSeq" id="WP_117390812.1">
    <property type="nucleotide sequence ID" value="NZ_QWDC01000001.1"/>
</dbReference>
<keyword evidence="2" id="KW-1185">Reference proteome</keyword>
<dbReference type="Proteomes" id="UP000264217">
    <property type="component" value="Unassembled WGS sequence"/>
</dbReference>
<organism evidence="1 2">
    <name type="scientific">Mucilaginibacter conchicola</name>
    <dbReference type="NCBI Taxonomy" id="2303333"/>
    <lineage>
        <taxon>Bacteria</taxon>
        <taxon>Pseudomonadati</taxon>
        <taxon>Bacteroidota</taxon>
        <taxon>Sphingobacteriia</taxon>
        <taxon>Sphingobacteriales</taxon>
        <taxon>Sphingobacteriaceae</taxon>
        <taxon>Mucilaginibacter</taxon>
    </lineage>
</organism>
<comment type="caution">
    <text evidence="1">The sequence shown here is derived from an EMBL/GenBank/DDBJ whole genome shotgun (WGS) entry which is preliminary data.</text>
</comment>
<protein>
    <submittedName>
        <fullName evidence="1">Uncharacterized protein</fullName>
    </submittedName>
</protein>
<reference evidence="1 2" key="1">
    <citation type="submission" date="2018-08" db="EMBL/GenBank/DDBJ databases">
        <title>Mucilaginibacter sp. MYSH2.</title>
        <authorList>
            <person name="Seo T."/>
        </authorList>
    </citation>
    <scope>NUCLEOTIDE SEQUENCE [LARGE SCALE GENOMIC DNA]</scope>
    <source>
        <strain evidence="1 2">MYSH2</strain>
    </source>
</reference>
<evidence type="ECO:0000313" key="1">
    <source>
        <dbReference type="EMBL" id="RFZ95250.1"/>
    </source>
</evidence>
<dbReference type="OrthoDB" id="677448at2"/>